<feature type="region of interest" description="Disordered" evidence="1">
    <location>
        <begin position="1"/>
        <end position="34"/>
    </location>
</feature>
<evidence type="ECO:0000313" key="4">
    <source>
        <dbReference type="Proteomes" id="UP000143616"/>
    </source>
</evidence>
<organismHost>
    <name type="scientific">Ovis aries</name>
    <name type="common">Sheep</name>
    <dbReference type="NCBI Taxonomy" id="9940"/>
</organismHost>
<protein>
    <submittedName>
        <fullName evidence="2">Zn-finger protein</fullName>
    </submittedName>
</protein>
<sequence length="90" mass="9179">MSAVKAKAGAKGGSKGGVVDVAAGNKKRRRRRVTTVVEDGDPVCSSCNSRLVSIKDVDRLSTLSLGLACSSTLSCAACGSALTPLRDLAR</sequence>
<evidence type="ECO:0000313" key="3">
    <source>
        <dbReference type="EMBL" id="QQY02721.1"/>
    </source>
</evidence>
<dbReference type="Proteomes" id="UP000143616">
    <property type="component" value="Segment"/>
</dbReference>
<dbReference type="InterPro" id="IPR007769">
    <property type="entry name" value="Poxvirus_A19"/>
</dbReference>
<name>A0A0R8HSH7_ORFV</name>
<reference evidence="2 4" key="1">
    <citation type="journal article" date="2015" name="Front. Microbiol.">
        <title>Genome analysis of orf virus isolates from goats in the Fujian Province of southern China.</title>
        <authorList>
            <person name="Chi X."/>
            <person name="Zeng X."/>
            <person name="Li W."/>
            <person name="Hao W."/>
            <person name="Li M."/>
            <person name="Huang X."/>
            <person name="Huang Y."/>
            <person name="Rock D.L."/>
            <person name="Luo S."/>
            <person name="Wang S."/>
        </authorList>
    </citation>
    <scope>NUCLEOTIDE SEQUENCE [LARGE SCALE GENOMIC DNA]</scope>
    <source>
        <strain evidence="2">SJ1</strain>
    </source>
</reference>
<accession>A0A0R8HSH7</accession>
<organism evidence="2 4">
    <name type="scientific">Orf virus</name>
    <name type="common">ORFV</name>
    <dbReference type="NCBI Taxonomy" id="10258"/>
    <lineage>
        <taxon>Viruses</taxon>
        <taxon>Varidnaviria</taxon>
        <taxon>Bamfordvirae</taxon>
        <taxon>Nucleocytoviricota</taxon>
        <taxon>Pokkesviricetes</taxon>
        <taxon>Chitovirales</taxon>
        <taxon>Poxviridae</taxon>
        <taxon>Chordopoxvirinae</taxon>
        <taxon>Parapoxvirus</taxon>
        <taxon>Parapoxvirus orf</taxon>
    </lineage>
</organism>
<organismHost>
    <name type="scientific">Capra hircus</name>
    <name type="common">Goat</name>
    <dbReference type="NCBI Taxonomy" id="9925"/>
</organismHost>
<dbReference type="KEGG" id="vg:2947711"/>
<organismHost>
    <name type="scientific">Homo sapiens</name>
    <name type="common">Human</name>
    <dbReference type="NCBI Taxonomy" id="9606"/>
</organismHost>
<dbReference type="EMBL" id="KP010356">
    <property type="protein sequence ID" value="AKU76973.1"/>
    <property type="molecule type" value="Genomic_DNA"/>
</dbReference>
<reference evidence="3" key="2">
    <citation type="submission" date="2020-04" db="EMBL/GenBank/DDBJ databases">
        <title>Molecular detection and first complete genome characterisation of Indian Orf virus.</title>
        <authorList>
            <person name="Nayak D."/>
            <person name="Sahu B.P."/>
        </authorList>
    </citation>
    <scope>NUCLEOTIDE SEQUENCE</scope>
    <source>
        <strain evidence="3">MP</strain>
    </source>
</reference>
<dbReference type="EMBL" id="MT332357">
    <property type="protein sequence ID" value="QQY02721.1"/>
    <property type="molecule type" value="Genomic_DNA"/>
</dbReference>
<dbReference type="Proteomes" id="UP000596388">
    <property type="component" value="Genome"/>
</dbReference>
<dbReference type="RefSeq" id="NP_957873.1">
    <property type="nucleotide sequence ID" value="NC_005336.1"/>
</dbReference>
<gene>
    <name evidence="2" type="primary">ORFV096</name>
</gene>
<proteinExistence type="predicted"/>
<evidence type="ECO:0000256" key="1">
    <source>
        <dbReference type="SAM" id="MobiDB-lite"/>
    </source>
</evidence>
<dbReference type="OrthoDB" id="28540at10239"/>
<dbReference type="Pfam" id="PF05077">
    <property type="entry name" value="DUF678"/>
    <property type="match status" value="1"/>
</dbReference>
<evidence type="ECO:0000313" key="2">
    <source>
        <dbReference type="EMBL" id="AKU76973.1"/>
    </source>
</evidence>